<keyword evidence="2" id="KW-1185">Reference proteome</keyword>
<dbReference type="InParanoid" id="A0A804QTA8"/>
<reference evidence="1" key="2">
    <citation type="submission" date="2019-07" db="EMBL/GenBank/DDBJ databases">
        <authorList>
            <person name="Seetharam A."/>
            <person name="Woodhouse M."/>
            <person name="Cannon E."/>
        </authorList>
    </citation>
    <scope>NUCLEOTIDE SEQUENCE [LARGE SCALE GENOMIC DNA]</scope>
    <source>
        <strain evidence="1">cv. B73</strain>
    </source>
</reference>
<dbReference type="EnsemblPlants" id="Zm00001eb356750_T001">
    <property type="protein sequence ID" value="Zm00001eb356750_P001"/>
    <property type="gene ID" value="Zm00001eb356750"/>
</dbReference>
<accession>A0A804QTA8</accession>
<evidence type="ECO:0000313" key="1">
    <source>
        <dbReference type="EnsemblPlants" id="Zm00001eb356750_P001"/>
    </source>
</evidence>
<dbReference type="Gramene" id="Zm00001eb356750_T001">
    <property type="protein sequence ID" value="Zm00001eb356750_P001"/>
    <property type="gene ID" value="Zm00001eb356750"/>
</dbReference>
<name>A0A804QTA8_MAIZE</name>
<reference evidence="1" key="3">
    <citation type="submission" date="2021-05" db="UniProtKB">
        <authorList>
            <consortium name="EnsemblPlants"/>
        </authorList>
    </citation>
    <scope>IDENTIFICATION</scope>
    <source>
        <strain evidence="1">cv. B73</strain>
    </source>
</reference>
<evidence type="ECO:0000313" key="2">
    <source>
        <dbReference type="Proteomes" id="UP000007305"/>
    </source>
</evidence>
<organism evidence="1 2">
    <name type="scientific">Zea mays</name>
    <name type="common">Maize</name>
    <dbReference type="NCBI Taxonomy" id="4577"/>
    <lineage>
        <taxon>Eukaryota</taxon>
        <taxon>Viridiplantae</taxon>
        <taxon>Streptophyta</taxon>
        <taxon>Embryophyta</taxon>
        <taxon>Tracheophyta</taxon>
        <taxon>Spermatophyta</taxon>
        <taxon>Magnoliopsida</taxon>
        <taxon>Liliopsida</taxon>
        <taxon>Poales</taxon>
        <taxon>Poaceae</taxon>
        <taxon>PACMAD clade</taxon>
        <taxon>Panicoideae</taxon>
        <taxon>Andropogonodae</taxon>
        <taxon>Andropogoneae</taxon>
        <taxon>Tripsacinae</taxon>
        <taxon>Zea</taxon>
    </lineage>
</organism>
<proteinExistence type="predicted"/>
<dbReference type="Proteomes" id="UP000007305">
    <property type="component" value="Chromosome 8"/>
</dbReference>
<reference evidence="2" key="1">
    <citation type="journal article" date="2009" name="Science">
        <title>The B73 maize genome: complexity, diversity, and dynamics.</title>
        <authorList>
            <person name="Schnable P.S."/>
            <person name="Ware D."/>
            <person name="Fulton R.S."/>
            <person name="Stein J.C."/>
            <person name="Wei F."/>
            <person name="Pasternak S."/>
            <person name="Liang C."/>
            <person name="Zhang J."/>
            <person name="Fulton L."/>
            <person name="Graves T.A."/>
            <person name="Minx P."/>
            <person name="Reily A.D."/>
            <person name="Courtney L."/>
            <person name="Kruchowski S.S."/>
            <person name="Tomlinson C."/>
            <person name="Strong C."/>
            <person name="Delehaunty K."/>
            <person name="Fronick C."/>
            <person name="Courtney B."/>
            <person name="Rock S.M."/>
            <person name="Belter E."/>
            <person name="Du F."/>
            <person name="Kim K."/>
            <person name="Abbott R.M."/>
            <person name="Cotton M."/>
            <person name="Levy A."/>
            <person name="Marchetto P."/>
            <person name="Ochoa K."/>
            <person name="Jackson S.M."/>
            <person name="Gillam B."/>
            <person name="Chen W."/>
            <person name="Yan L."/>
            <person name="Higginbotham J."/>
            <person name="Cardenas M."/>
            <person name="Waligorski J."/>
            <person name="Applebaum E."/>
            <person name="Phelps L."/>
            <person name="Falcone J."/>
            <person name="Kanchi K."/>
            <person name="Thane T."/>
            <person name="Scimone A."/>
            <person name="Thane N."/>
            <person name="Henke J."/>
            <person name="Wang T."/>
            <person name="Ruppert J."/>
            <person name="Shah N."/>
            <person name="Rotter K."/>
            <person name="Hodges J."/>
            <person name="Ingenthron E."/>
            <person name="Cordes M."/>
            <person name="Kohlberg S."/>
            <person name="Sgro J."/>
            <person name="Delgado B."/>
            <person name="Mead K."/>
            <person name="Chinwalla A."/>
            <person name="Leonard S."/>
            <person name="Crouse K."/>
            <person name="Collura K."/>
            <person name="Kudrna D."/>
            <person name="Currie J."/>
            <person name="He R."/>
            <person name="Angelova A."/>
            <person name="Rajasekar S."/>
            <person name="Mueller T."/>
            <person name="Lomeli R."/>
            <person name="Scara G."/>
            <person name="Ko A."/>
            <person name="Delaney K."/>
            <person name="Wissotski M."/>
            <person name="Lopez G."/>
            <person name="Campos D."/>
            <person name="Braidotti M."/>
            <person name="Ashley E."/>
            <person name="Golser W."/>
            <person name="Kim H."/>
            <person name="Lee S."/>
            <person name="Lin J."/>
            <person name="Dujmic Z."/>
            <person name="Kim W."/>
            <person name="Talag J."/>
            <person name="Zuccolo A."/>
            <person name="Fan C."/>
            <person name="Sebastian A."/>
            <person name="Kramer M."/>
            <person name="Spiegel L."/>
            <person name="Nascimento L."/>
            <person name="Zutavern T."/>
            <person name="Miller B."/>
            <person name="Ambroise C."/>
            <person name="Muller S."/>
            <person name="Spooner W."/>
            <person name="Narechania A."/>
            <person name="Ren L."/>
            <person name="Wei S."/>
            <person name="Kumari S."/>
            <person name="Faga B."/>
            <person name="Levy M.J."/>
            <person name="McMahan L."/>
            <person name="Van Buren P."/>
            <person name="Vaughn M.W."/>
            <person name="Ying K."/>
            <person name="Yeh C.-T."/>
            <person name="Emrich S.J."/>
            <person name="Jia Y."/>
            <person name="Kalyanaraman A."/>
            <person name="Hsia A.-P."/>
            <person name="Barbazuk W.B."/>
            <person name="Baucom R.S."/>
            <person name="Brutnell T.P."/>
            <person name="Carpita N.C."/>
            <person name="Chaparro C."/>
            <person name="Chia J.-M."/>
            <person name="Deragon J.-M."/>
            <person name="Estill J.C."/>
            <person name="Fu Y."/>
            <person name="Jeddeloh J.A."/>
            <person name="Han Y."/>
            <person name="Lee H."/>
            <person name="Li P."/>
            <person name="Lisch D.R."/>
            <person name="Liu S."/>
            <person name="Liu Z."/>
            <person name="Nagel D.H."/>
            <person name="McCann M.C."/>
            <person name="SanMiguel P."/>
            <person name="Myers A.M."/>
            <person name="Nettleton D."/>
            <person name="Nguyen J."/>
            <person name="Penning B.W."/>
            <person name="Ponnala L."/>
            <person name="Schneider K.L."/>
            <person name="Schwartz D.C."/>
            <person name="Sharma A."/>
            <person name="Soderlund C."/>
            <person name="Springer N.M."/>
            <person name="Sun Q."/>
            <person name="Wang H."/>
            <person name="Waterman M."/>
            <person name="Westerman R."/>
            <person name="Wolfgruber T.K."/>
            <person name="Yang L."/>
            <person name="Yu Y."/>
            <person name="Zhang L."/>
            <person name="Zhou S."/>
            <person name="Zhu Q."/>
            <person name="Bennetzen J.L."/>
            <person name="Dawe R.K."/>
            <person name="Jiang J."/>
            <person name="Jiang N."/>
            <person name="Presting G.G."/>
            <person name="Wessler S.R."/>
            <person name="Aluru S."/>
            <person name="Martienssen R.A."/>
            <person name="Clifton S.W."/>
            <person name="McCombie W.R."/>
            <person name="Wing R.A."/>
            <person name="Wilson R.K."/>
        </authorList>
    </citation>
    <scope>NUCLEOTIDE SEQUENCE [LARGE SCALE GENOMIC DNA]</scope>
    <source>
        <strain evidence="2">cv. B73</strain>
    </source>
</reference>
<dbReference type="AlphaFoldDB" id="A0A804QTA8"/>
<protein>
    <submittedName>
        <fullName evidence="1">Uncharacterized protein</fullName>
    </submittedName>
</protein>
<sequence length="126" mass="14306">MGGGAEDGGGVTVYGRKEIMMGEQCQSMDFSGVIYYDAEGHHWEWDGEEVKGGDGEVQSSYGLRHQHYGYTPRGPFSSIGGYSCPLHYTVYRPLKFYNSEIHTTSFCLSSFAKRTPIQYRWVYQFT</sequence>